<gene>
    <name evidence="3" type="ORF">SAMN04489858_10621</name>
</gene>
<organism evidence="3 4">
    <name type="scientific">Paracoccus homiensis</name>
    <dbReference type="NCBI Taxonomy" id="364199"/>
    <lineage>
        <taxon>Bacteria</taxon>
        <taxon>Pseudomonadati</taxon>
        <taxon>Pseudomonadota</taxon>
        <taxon>Alphaproteobacteria</taxon>
        <taxon>Rhodobacterales</taxon>
        <taxon>Paracoccaceae</taxon>
        <taxon>Paracoccus</taxon>
    </lineage>
</organism>
<feature type="chain" id="PRO_5011446421" description="UrcA family protein" evidence="2">
    <location>
        <begin position="24"/>
        <end position="111"/>
    </location>
</feature>
<protein>
    <recommendedName>
        <fullName evidence="5">UrcA family protein</fullName>
    </recommendedName>
</protein>
<accession>A0A1I0F014</accession>
<feature type="signal peptide" evidence="2">
    <location>
        <begin position="1"/>
        <end position="23"/>
    </location>
</feature>
<evidence type="ECO:0008006" key="5">
    <source>
        <dbReference type="Google" id="ProtNLM"/>
    </source>
</evidence>
<evidence type="ECO:0000256" key="1">
    <source>
        <dbReference type="SAM" id="MobiDB-lite"/>
    </source>
</evidence>
<name>A0A1I0F014_9RHOB</name>
<sequence length="111" mass="11289">MKTLRILMILALTLAVLPWGAYAAHGPGHRIDAAVQVSQLADVATQGEAAQMRAARLCKGGMMSGCAADLAVLPADALPPAGGSAEARRPAPGRVLQGITPLGSTDPPRRG</sequence>
<keyword evidence="4" id="KW-1185">Reference proteome</keyword>
<dbReference type="Proteomes" id="UP000199180">
    <property type="component" value="Unassembled WGS sequence"/>
</dbReference>
<dbReference type="AlphaFoldDB" id="A0A1I0F014"/>
<evidence type="ECO:0000313" key="3">
    <source>
        <dbReference type="EMBL" id="SET51175.1"/>
    </source>
</evidence>
<dbReference type="EMBL" id="FOHO01000006">
    <property type="protein sequence ID" value="SET51175.1"/>
    <property type="molecule type" value="Genomic_DNA"/>
</dbReference>
<feature type="region of interest" description="Disordered" evidence="1">
    <location>
        <begin position="79"/>
        <end position="111"/>
    </location>
</feature>
<keyword evidence="2" id="KW-0732">Signal</keyword>
<dbReference type="STRING" id="364199.SAMN04489858_10621"/>
<evidence type="ECO:0000256" key="2">
    <source>
        <dbReference type="SAM" id="SignalP"/>
    </source>
</evidence>
<reference evidence="3 4" key="1">
    <citation type="submission" date="2016-10" db="EMBL/GenBank/DDBJ databases">
        <authorList>
            <person name="de Groot N.N."/>
        </authorList>
    </citation>
    <scope>NUCLEOTIDE SEQUENCE [LARGE SCALE GENOMIC DNA]</scope>
    <source>
        <strain evidence="3 4">DSM 17862</strain>
    </source>
</reference>
<dbReference type="RefSeq" id="WP_090734462.1">
    <property type="nucleotide sequence ID" value="NZ_FOHO01000006.1"/>
</dbReference>
<evidence type="ECO:0000313" key="4">
    <source>
        <dbReference type="Proteomes" id="UP000199180"/>
    </source>
</evidence>
<proteinExistence type="predicted"/>